<feature type="domain" description="MATH" evidence="4">
    <location>
        <begin position="7"/>
        <end position="136"/>
    </location>
</feature>
<feature type="domain" description="BTB" evidence="3">
    <location>
        <begin position="160"/>
        <end position="227"/>
    </location>
</feature>
<dbReference type="SUPFAM" id="SSF49599">
    <property type="entry name" value="TRAF domain-like"/>
    <property type="match status" value="2"/>
</dbReference>
<proteinExistence type="predicted"/>
<feature type="domain" description="BTB" evidence="3">
    <location>
        <begin position="1174"/>
        <end position="1241"/>
    </location>
</feature>
<keyword evidence="7" id="KW-1185">Reference proteome</keyword>
<dbReference type="PANTHER" id="PTHR47022">
    <property type="entry name" value="BTB AND MATH DOMAIN-CONTAINING PROTEIN 36-RELATED"/>
    <property type="match status" value="1"/>
</dbReference>
<sequence length="1361" mass="154923">MSAKDNKGVIRFQIDDFAELEEEQENDPVEIGNAEWIFGAFSSTSDATNNVKSLGVYLKCNNSMKSNLWSCDASIQFSIVKLNSNDKNEKFSADFSHKFDGKSKKFEVKMFKNWEEVNCYDNRFVFDKHAVLECQITVNKVVGIHEKILETFEKPIDNLTDVVLIVEGKKCHVAKQLLAIHSEHFKAMFYGGFEENSKKEIVIEAVAYDEFVDLLNLIYPTHKTVDKSNVDHLLKLADRFHVPRVIEEAERFLISDNETHLVDKLKLAEMYKLSKLQAKIMGKIIKCTLCDKYTSERSSNVIRHLREVHKASDEDIKQFKVLLNSSIAVTKHGQGAWKCDSCGLVVPTKKGLESHVTRKHPKKPVNPADISLLADESSSTKSPPPKRIQLDKLINQSIVTEKDTVSSPTVTEVNGRIACPFTDCTEQFRTREGLAQHYATVHATESELEHAAFDTETEFQAWLQLIGENTCSGWKVRNSYVSGDVIQKYHVCRHEGVYKSKASVLDVGASKKQTGLSYCPAFLKVQINSTSGKITVDGYFEHCGHSLEHGLRAMSEADVEYILRLMREGFTNSQIIEKCDKLPLNSRLAYLVPDDLRYIRNKNDLSEGRFHKDDFESLRLRVERATEEDGFLLYEPPNKDGLGMRLVIMTPAQRELCAKYSHRGICIDDTHNPTKYPLKLTTMLVLNGQDRGIPIGFMLSSSVTGEDVAAFFQCIRNQIPEFHPEFLMSDEAPAFYNGYSKKDILHHNTNIRIDQLVQMLYNGFNWVIRRIVKQTGRQLKKASSRRTETMKKCKQAAQDIENYSIFRLNNSEVEVENKQTGNLYTVRDGLGCQCFENENTHCVCGACAYRFTCSCHSQLSGVSCIHVHMVLKFIKATEHESVDFDMNFDDEAFQNILMPPMRQQFVVPEASVEPADECKILYDQFSVEVDRLCETMRRLCKTGQSQSEMRAILDSIKNANDTVSDKLVNVPTRRDASKGPKSARETMQHHKLPRRTKRRPDQPRRSKIVLEMSKDPSICNVCKLSDPLLPEDMDEEELDSRVTEWRRCSNCKNPVHFVCSKGCCPSCGGDFQPYLPSDSGSELASSSDDESATILRSGATSTSSDLLHVDFNSKNKTFEIPNFMNWSEVTSVENGYVSDNTAVVEAEIHVEDVEGCHVELQKKIFVEEEDQMINDAILVINGSKRIHVAQNILAVHSGFFRKMFLENGSMEDAEYPVEEVEESEFLDFLNLIYRTSVDIDAKNVDSLLKLADRFETPWILEKCEQFLINSPDFHTVDKLKFAEVYKFSALQNHCLCQLKTTQEVLDLSTHERYGALGPVTSEALFQRISEISREIVKEKETQKVEETQEVEEKEEENEDDS</sequence>
<dbReference type="Gene3D" id="3.30.160.60">
    <property type="entry name" value="Classic Zinc Finger"/>
    <property type="match status" value="1"/>
</dbReference>
<feature type="region of interest" description="Disordered" evidence="2">
    <location>
        <begin position="971"/>
        <end position="1005"/>
    </location>
</feature>
<dbReference type="PROSITE" id="PS00028">
    <property type="entry name" value="ZINC_FINGER_C2H2_1"/>
    <property type="match status" value="2"/>
</dbReference>
<dbReference type="InterPro" id="IPR002083">
    <property type="entry name" value="MATH/TRAF_dom"/>
</dbReference>
<reference evidence="7" key="1">
    <citation type="submission" date="2011-07" db="EMBL/GenBank/DDBJ databases">
        <authorList>
            <consortium name="Caenorhabditis brenneri Sequencing and Analysis Consortium"/>
            <person name="Wilson R.K."/>
        </authorList>
    </citation>
    <scope>NUCLEOTIDE SEQUENCE [LARGE SCALE GENOMIC DNA]</scope>
    <source>
        <strain evidence="7">PB2801</strain>
    </source>
</reference>
<feature type="compositionally biased region" description="Acidic residues" evidence="2">
    <location>
        <begin position="1347"/>
        <end position="1361"/>
    </location>
</feature>
<evidence type="ECO:0000313" key="7">
    <source>
        <dbReference type="Proteomes" id="UP000008068"/>
    </source>
</evidence>
<dbReference type="GO" id="GO:0008270">
    <property type="term" value="F:zinc ion binding"/>
    <property type="evidence" value="ECO:0007669"/>
    <property type="project" value="UniProtKB-KW"/>
</dbReference>
<dbReference type="PROSITE" id="PS50157">
    <property type="entry name" value="ZINC_FINGER_C2H2_2"/>
    <property type="match status" value="1"/>
</dbReference>
<dbReference type="HOGENOM" id="CLU_256992_0_0_1"/>
<accession>G0MW01</accession>
<feature type="compositionally biased region" description="Basic residues" evidence="2">
    <location>
        <begin position="989"/>
        <end position="998"/>
    </location>
</feature>
<protein>
    <submittedName>
        <fullName evidence="6">Uncharacterized protein</fullName>
    </submittedName>
</protein>
<dbReference type="SUPFAM" id="SSF54695">
    <property type="entry name" value="POZ domain"/>
    <property type="match status" value="2"/>
</dbReference>
<dbReference type="Gene3D" id="3.30.710.10">
    <property type="entry name" value="Potassium Channel Kv1.1, Chain A"/>
    <property type="match status" value="2"/>
</dbReference>
<dbReference type="InterPro" id="IPR000210">
    <property type="entry name" value="BTB/POZ_dom"/>
</dbReference>
<dbReference type="InterPro" id="IPR011333">
    <property type="entry name" value="SKP1/BTB/POZ_sf"/>
</dbReference>
<dbReference type="CDD" id="cd18186">
    <property type="entry name" value="BTB_POZ_ZBTB_KLHL-like"/>
    <property type="match status" value="2"/>
</dbReference>
<dbReference type="OrthoDB" id="5872438at2759"/>
<dbReference type="InterPro" id="IPR008974">
    <property type="entry name" value="TRAF-like"/>
</dbReference>
<dbReference type="Proteomes" id="UP000008068">
    <property type="component" value="Unassembled WGS sequence"/>
</dbReference>
<keyword evidence="1" id="KW-0479">Metal-binding</keyword>
<dbReference type="PANTHER" id="PTHR47022:SF1">
    <property type="entry name" value="BTB AND MATH DOMAIN-CONTAINING PROTEIN 36-RELATED"/>
    <property type="match status" value="1"/>
</dbReference>
<feature type="region of interest" description="Disordered" evidence="2">
    <location>
        <begin position="1339"/>
        <end position="1361"/>
    </location>
</feature>
<organism evidence="7">
    <name type="scientific">Caenorhabditis brenneri</name>
    <name type="common">Nematode worm</name>
    <dbReference type="NCBI Taxonomy" id="135651"/>
    <lineage>
        <taxon>Eukaryota</taxon>
        <taxon>Metazoa</taxon>
        <taxon>Ecdysozoa</taxon>
        <taxon>Nematoda</taxon>
        <taxon>Chromadorea</taxon>
        <taxon>Rhabditida</taxon>
        <taxon>Rhabditina</taxon>
        <taxon>Rhabditomorpha</taxon>
        <taxon>Rhabditoidea</taxon>
        <taxon>Rhabditidae</taxon>
        <taxon>Peloderinae</taxon>
        <taxon>Caenorhabditis</taxon>
    </lineage>
</organism>
<evidence type="ECO:0000259" key="3">
    <source>
        <dbReference type="PROSITE" id="PS50097"/>
    </source>
</evidence>
<evidence type="ECO:0000313" key="6">
    <source>
        <dbReference type="EMBL" id="EGT45260.1"/>
    </source>
</evidence>
<dbReference type="Pfam" id="PF00651">
    <property type="entry name" value="BTB"/>
    <property type="match status" value="2"/>
</dbReference>
<dbReference type="SMART" id="SM00355">
    <property type="entry name" value="ZnF_C2H2"/>
    <property type="match status" value="3"/>
</dbReference>
<dbReference type="Gene3D" id="2.60.210.10">
    <property type="entry name" value="Apoptosis, Tumor Necrosis Factor Receptor Associated Protein 2, Chain A"/>
    <property type="match status" value="2"/>
</dbReference>
<dbReference type="SMART" id="SM00061">
    <property type="entry name" value="MATH"/>
    <property type="match status" value="1"/>
</dbReference>
<dbReference type="InterPro" id="IPR013087">
    <property type="entry name" value="Znf_C2H2_type"/>
</dbReference>
<gene>
    <name evidence="6" type="ORF">CAEBREN_14145</name>
</gene>
<evidence type="ECO:0000256" key="1">
    <source>
        <dbReference type="PROSITE-ProRule" id="PRU00042"/>
    </source>
</evidence>
<dbReference type="PROSITE" id="PS50144">
    <property type="entry name" value="MATH"/>
    <property type="match status" value="1"/>
</dbReference>
<keyword evidence="1" id="KW-0862">Zinc</keyword>
<feature type="compositionally biased region" description="Basic and acidic residues" evidence="2">
    <location>
        <begin position="972"/>
        <end position="988"/>
    </location>
</feature>
<dbReference type="eggNOG" id="ENOG502QVXX">
    <property type="taxonomic scope" value="Eukaryota"/>
</dbReference>
<evidence type="ECO:0000259" key="4">
    <source>
        <dbReference type="PROSITE" id="PS50144"/>
    </source>
</evidence>
<feature type="domain" description="C2H2-type" evidence="5">
    <location>
        <begin position="417"/>
        <end position="447"/>
    </location>
</feature>
<dbReference type="PROSITE" id="PS50097">
    <property type="entry name" value="BTB"/>
    <property type="match status" value="2"/>
</dbReference>
<name>G0MW01_CAEBE</name>
<dbReference type="FunCoup" id="G0MW01">
    <property type="interactions" value="1"/>
</dbReference>
<dbReference type="Pfam" id="PF22486">
    <property type="entry name" value="MATH_2"/>
    <property type="match status" value="1"/>
</dbReference>
<evidence type="ECO:0000259" key="5">
    <source>
        <dbReference type="PROSITE" id="PS50157"/>
    </source>
</evidence>
<dbReference type="SMART" id="SM00225">
    <property type="entry name" value="BTB"/>
    <property type="match status" value="2"/>
</dbReference>
<keyword evidence="1" id="KW-0863">Zinc-finger</keyword>
<dbReference type="InParanoid" id="G0MW01"/>
<evidence type="ECO:0000256" key="2">
    <source>
        <dbReference type="SAM" id="MobiDB-lite"/>
    </source>
</evidence>
<dbReference type="EMBL" id="GL379815">
    <property type="protein sequence ID" value="EGT45260.1"/>
    <property type="molecule type" value="Genomic_DNA"/>
</dbReference>